<gene>
    <name evidence="3" type="ORF">MEA186_08168</name>
</gene>
<dbReference type="GO" id="GO:0015949">
    <property type="term" value="P:nucleobase-containing small molecule interconversion"/>
    <property type="evidence" value="ECO:0007669"/>
    <property type="project" value="TreeGrafter"/>
</dbReference>
<dbReference type="GO" id="GO:0008829">
    <property type="term" value="F:dCTP deaminase activity"/>
    <property type="evidence" value="ECO:0007669"/>
    <property type="project" value="InterPro"/>
</dbReference>
<sequence>MILKRSVLKDALQGVGEFKDDRLFIIPLLSAISDKNLGNASVDLRLGRWFLTLQQSSRTQLDFFEPKKNQEKSLGRNDFIRFDSYYVLHPGRFVLGSTLEWIRMPTSCAGSIVGKSSLGRHGLIIETAPVVHPAFSGSLTLELANVGEVPIALRPGMEIAQLQVMRAEGEGQDTGRFKGYRRPTLGSVSTDPIQQRLIKGRYSPLTKSST</sequence>
<dbReference type="InterPro" id="IPR011962">
    <property type="entry name" value="dCTP_deaminase"/>
</dbReference>
<dbReference type="RefSeq" id="WP_006201102.1">
    <property type="nucleotide sequence ID" value="NZ_AGSN01000075.1"/>
</dbReference>
<protein>
    <submittedName>
        <fullName evidence="3">Deoxycytidine triphosphate deaminase</fullName>
    </submittedName>
</protein>
<evidence type="ECO:0000313" key="3">
    <source>
        <dbReference type="EMBL" id="EHH12567.1"/>
    </source>
</evidence>
<dbReference type="AlphaFoldDB" id="G6Y6R8"/>
<dbReference type="OrthoDB" id="9780956at2"/>
<dbReference type="Pfam" id="PF22769">
    <property type="entry name" value="DCD"/>
    <property type="match status" value="1"/>
</dbReference>
<evidence type="ECO:0000313" key="4">
    <source>
        <dbReference type="Proteomes" id="UP000002949"/>
    </source>
</evidence>
<accession>G6Y6R8</accession>
<evidence type="ECO:0000256" key="1">
    <source>
        <dbReference type="ARBA" id="ARBA00022801"/>
    </source>
</evidence>
<dbReference type="SUPFAM" id="SSF51283">
    <property type="entry name" value="dUTPase-like"/>
    <property type="match status" value="1"/>
</dbReference>
<name>G6Y6R8_9HYPH</name>
<organism evidence="3 4">
    <name type="scientific">Mesorhizobium amorphae CCNWGS0123</name>
    <dbReference type="NCBI Taxonomy" id="1082933"/>
    <lineage>
        <taxon>Bacteria</taxon>
        <taxon>Pseudomonadati</taxon>
        <taxon>Pseudomonadota</taxon>
        <taxon>Alphaproteobacteria</taxon>
        <taxon>Hyphomicrobiales</taxon>
        <taxon>Phyllobacteriaceae</taxon>
        <taxon>Mesorhizobium</taxon>
    </lineage>
</organism>
<keyword evidence="2" id="KW-0546">Nucleotide metabolism</keyword>
<dbReference type="Proteomes" id="UP000002949">
    <property type="component" value="Unassembled WGS sequence"/>
</dbReference>
<dbReference type="PANTHER" id="PTHR42680">
    <property type="entry name" value="DCTP DEAMINASE"/>
    <property type="match status" value="1"/>
</dbReference>
<dbReference type="GO" id="GO:0006229">
    <property type="term" value="P:dUTP biosynthetic process"/>
    <property type="evidence" value="ECO:0007669"/>
    <property type="project" value="InterPro"/>
</dbReference>
<dbReference type="InterPro" id="IPR033704">
    <property type="entry name" value="dUTPase_trimeric"/>
</dbReference>
<dbReference type="NCBIfam" id="TIGR02274">
    <property type="entry name" value="dCTP_deam"/>
    <property type="match status" value="1"/>
</dbReference>
<dbReference type="PANTHER" id="PTHR42680:SF3">
    <property type="entry name" value="DCTP DEAMINASE"/>
    <property type="match status" value="1"/>
</dbReference>
<dbReference type="CDD" id="cd07557">
    <property type="entry name" value="trimeric_dUTPase"/>
    <property type="match status" value="1"/>
</dbReference>
<keyword evidence="1" id="KW-0378">Hydrolase</keyword>
<proteinExistence type="predicted"/>
<evidence type="ECO:0000256" key="2">
    <source>
        <dbReference type="ARBA" id="ARBA00023080"/>
    </source>
</evidence>
<dbReference type="EMBL" id="AGSN01000075">
    <property type="protein sequence ID" value="EHH12567.1"/>
    <property type="molecule type" value="Genomic_DNA"/>
</dbReference>
<dbReference type="Gene3D" id="2.70.40.10">
    <property type="match status" value="1"/>
</dbReference>
<dbReference type="InterPro" id="IPR036157">
    <property type="entry name" value="dUTPase-like_sf"/>
</dbReference>
<reference evidence="3 4" key="1">
    <citation type="journal article" date="2012" name="J. Bacteriol.">
        <title>Draft Genome Sequence of Plant Growth-Promoting Rhizobium Mesorhizobium amorphae, Isolated from Zinc-Lead Mine Tailings.</title>
        <authorList>
            <person name="Hao X."/>
            <person name="Lin Y."/>
            <person name="Johnstone L."/>
            <person name="Baltrus D.A."/>
            <person name="Miller S.J."/>
            <person name="Wei G."/>
            <person name="Rensing C."/>
        </authorList>
    </citation>
    <scope>NUCLEOTIDE SEQUENCE [LARGE SCALE GENOMIC DNA]</scope>
    <source>
        <strain evidence="3 4">CCNWGS0123</strain>
    </source>
</reference>
<keyword evidence="4" id="KW-1185">Reference proteome</keyword>
<dbReference type="eggNOG" id="COG0717">
    <property type="taxonomic scope" value="Bacteria"/>
</dbReference>